<proteinExistence type="predicted"/>
<accession>A0A8S0XTB5</accession>
<dbReference type="Proteomes" id="UP000467700">
    <property type="component" value="Unassembled WGS sequence"/>
</dbReference>
<comment type="caution">
    <text evidence="2">The sequence shown here is derived from an EMBL/GenBank/DDBJ whole genome shotgun (WGS) entry which is preliminary data.</text>
</comment>
<feature type="region of interest" description="Disordered" evidence="1">
    <location>
        <begin position="78"/>
        <end position="110"/>
    </location>
</feature>
<keyword evidence="3" id="KW-1185">Reference proteome</keyword>
<reference evidence="2 3" key="1">
    <citation type="submission" date="2020-01" db="EMBL/GenBank/DDBJ databases">
        <authorList>
            <person name="Gupta K D."/>
        </authorList>
    </citation>
    <scope>NUCLEOTIDE SEQUENCE [LARGE SCALE GENOMIC DNA]</scope>
</reference>
<protein>
    <submittedName>
        <fullName evidence="2">Uncharacterized protein</fullName>
    </submittedName>
</protein>
<sequence>MSDPPKRGRSGKLSGISGRLPPTIPPALITTSVSSSSFQQEGALPIAPDPTSTRATYTTNIPACCCCSLSHHSTQSQLRSAHLSDEESDSGTAQALQEMEVEGSQASKVVSRDVTEQPFDSQYSLKLRGTVNELSGDLEVVTSLLEKTTDWLLQATHHNPTAIEGANAFTDQIVTFVNAIMSTNFSHIRTSRTNFNLTLASLLVSQPIPGSQHNYLAPEAVSSF</sequence>
<evidence type="ECO:0000313" key="2">
    <source>
        <dbReference type="EMBL" id="CAA7270903.1"/>
    </source>
</evidence>
<feature type="region of interest" description="Disordered" evidence="1">
    <location>
        <begin position="1"/>
        <end position="26"/>
    </location>
</feature>
<evidence type="ECO:0000256" key="1">
    <source>
        <dbReference type="SAM" id="MobiDB-lite"/>
    </source>
</evidence>
<dbReference type="EMBL" id="CACVBS010000100">
    <property type="protein sequence ID" value="CAA7270903.1"/>
    <property type="molecule type" value="Genomic_DNA"/>
</dbReference>
<evidence type="ECO:0000313" key="3">
    <source>
        <dbReference type="Proteomes" id="UP000467700"/>
    </source>
</evidence>
<organism evidence="2 3">
    <name type="scientific">Cyclocybe aegerita</name>
    <name type="common">Black poplar mushroom</name>
    <name type="synonym">Agrocybe aegerita</name>
    <dbReference type="NCBI Taxonomy" id="1973307"/>
    <lineage>
        <taxon>Eukaryota</taxon>
        <taxon>Fungi</taxon>
        <taxon>Dikarya</taxon>
        <taxon>Basidiomycota</taxon>
        <taxon>Agaricomycotina</taxon>
        <taxon>Agaricomycetes</taxon>
        <taxon>Agaricomycetidae</taxon>
        <taxon>Agaricales</taxon>
        <taxon>Agaricineae</taxon>
        <taxon>Bolbitiaceae</taxon>
        <taxon>Cyclocybe</taxon>
    </lineage>
</organism>
<dbReference type="AlphaFoldDB" id="A0A8S0XTB5"/>
<gene>
    <name evidence="2" type="ORF">AAE3_LOCUS13139</name>
</gene>
<name>A0A8S0XTB5_CYCAE</name>